<dbReference type="InterPro" id="IPR013766">
    <property type="entry name" value="Thioredoxin_domain"/>
</dbReference>
<accession>A0AAN8WFY6</accession>
<keyword evidence="1" id="KW-0812">Transmembrane</keyword>
<dbReference type="Gene3D" id="3.40.30.10">
    <property type="entry name" value="Glutaredoxin"/>
    <property type="match status" value="1"/>
</dbReference>
<keyword evidence="1" id="KW-0472">Membrane</keyword>
<evidence type="ECO:0000313" key="3">
    <source>
        <dbReference type="EMBL" id="KAK7023614.1"/>
    </source>
</evidence>
<sequence length="323" mass="36268">MKLETLNMFWRFDLILVTFLLCQLYPVVGNNRLEFMASEELTQLLNEEKYVVVLLSDGEECQGKCQDLEETLASVREDIVESLNAWVVRSHSPEMSKEYGLIELKMSSAIVFVRSGVPLLYSGPPDDDEYMLHYIITNVESVVHPLGDQTFEHETQAATGATTGDWLVMFTKGGCNSCNYMRATLESVAAGLRGKKNVAIVDRDTDGGQTTRRFGIKEFPSFILFRLGRMYRYDLPLKDAATLVAFANDGFRNARAESIPHPKTPFDDLVEQCADWLRENPSIVNAVMYSVVGLLVVFLVAAMGFFKSSPAKASKKQESKKKK</sequence>
<evidence type="ECO:0000259" key="2">
    <source>
        <dbReference type="Pfam" id="PF00085"/>
    </source>
</evidence>
<dbReference type="InterPro" id="IPR036249">
    <property type="entry name" value="Thioredoxin-like_sf"/>
</dbReference>
<keyword evidence="1" id="KW-1133">Transmembrane helix</keyword>
<evidence type="ECO:0000313" key="4">
    <source>
        <dbReference type="Proteomes" id="UP001381693"/>
    </source>
</evidence>
<dbReference type="Pfam" id="PF00085">
    <property type="entry name" value="Thioredoxin"/>
    <property type="match status" value="1"/>
</dbReference>
<dbReference type="EMBL" id="JAXCGZ010022803">
    <property type="protein sequence ID" value="KAK7023614.1"/>
    <property type="molecule type" value="Genomic_DNA"/>
</dbReference>
<feature type="domain" description="Thioredoxin" evidence="2">
    <location>
        <begin position="145"/>
        <end position="230"/>
    </location>
</feature>
<keyword evidence="4" id="KW-1185">Reference proteome</keyword>
<feature type="transmembrane region" description="Helical" evidence="1">
    <location>
        <begin position="286"/>
        <end position="306"/>
    </location>
</feature>
<dbReference type="PANTHER" id="PTHR19991">
    <property type="entry name" value="L 2 01289"/>
    <property type="match status" value="1"/>
</dbReference>
<organism evidence="3 4">
    <name type="scientific">Halocaridina rubra</name>
    <name type="common">Hawaiian red shrimp</name>
    <dbReference type="NCBI Taxonomy" id="373956"/>
    <lineage>
        <taxon>Eukaryota</taxon>
        <taxon>Metazoa</taxon>
        <taxon>Ecdysozoa</taxon>
        <taxon>Arthropoda</taxon>
        <taxon>Crustacea</taxon>
        <taxon>Multicrustacea</taxon>
        <taxon>Malacostraca</taxon>
        <taxon>Eumalacostraca</taxon>
        <taxon>Eucarida</taxon>
        <taxon>Decapoda</taxon>
        <taxon>Pleocyemata</taxon>
        <taxon>Caridea</taxon>
        <taxon>Atyoidea</taxon>
        <taxon>Atyidae</taxon>
        <taxon>Halocaridina</taxon>
    </lineage>
</organism>
<dbReference type="SUPFAM" id="SSF52833">
    <property type="entry name" value="Thioredoxin-like"/>
    <property type="match status" value="2"/>
</dbReference>
<evidence type="ECO:0000256" key="1">
    <source>
        <dbReference type="SAM" id="Phobius"/>
    </source>
</evidence>
<proteinExistence type="predicted"/>
<dbReference type="PANTHER" id="PTHR19991:SF2">
    <property type="entry name" value="GH08893P"/>
    <property type="match status" value="1"/>
</dbReference>
<comment type="caution">
    <text evidence="3">The sequence shown here is derived from an EMBL/GenBank/DDBJ whole genome shotgun (WGS) entry which is preliminary data.</text>
</comment>
<gene>
    <name evidence="3" type="ORF">SK128_022253</name>
</gene>
<dbReference type="AlphaFoldDB" id="A0AAN8WFY6"/>
<reference evidence="3 4" key="1">
    <citation type="submission" date="2023-11" db="EMBL/GenBank/DDBJ databases">
        <title>Halocaridina rubra genome assembly.</title>
        <authorList>
            <person name="Smith C."/>
        </authorList>
    </citation>
    <scope>NUCLEOTIDE SEQUENCE [LARGE SCALE GENOMIC DNA]</scope>
    <source>
        <strain evidence="3">EP-1</strain>
        <tissue evidence="3">Whole</tissue>
    </source>
</reference>
<dbReference type="CDD" id="cd02961">
    <property type="entry name" value="PDI_a_family"/>
    <property type="match status" value="1"/>
</dbReference>
<dbReference type="Proteomes" id="UP001381693">
    <property type="component" value="Unassembled WGS sequence"/>
</dbReference>
<protein>
    <recommendedName>
        <fullName evidence="2">Thioredoxin domain-containing protein</fullName>
    </recommendedName>
</protein>
<name>A0AAN8WFY6_HALRR</name>